<feature type="binding site" evidence="10">
    <location>
        <position position="203"/>
    </location>
    <ligand>
        <name>[4Fe-4S] cluster</name>
        <dbReference type="ChEBI" id="CHEBI:49883"/>
    </ligand>
</feature>
<evidence type="ECO:0000256" key="10">
    <source>
        <dbReference type="HAMAP-Rule" id="MF_00063"/>
    </source>
</evidence>
<dbReference type="PANTHER" id="PTHR46509:SF1">
    <property type="entry name" value="PHOSPHOADENOSINE PHOSPHOSULFATE REDUCTASE"/>
    <property type="match status" value="1"/>
</dbReference>
<dbReference type="GO" id="GO:0051539">
    <property type="term" value="F:4 iron, 4 sulfur cluster binding"/>
    <property type="evidence" value="ECO:0007669"/>
    <property type="project" value="UniProtKB-UniRule"/>
</dbReference>
<evidence type="ECO:0000256" key="6">
    <source>
        <dbReference type="ARBA" id="ARBA00024386"/>
    </source>
</evidence>
<evidence type="ECO:0000256" key="4">
    <source>
        <dbReference type="ARBA" id="ARBA00024298"/>
    </source>
</evidence>
<comment type="function">
    <text evidence="4 10">Catalyzes the formation of sulfite from adenosine 5'-phosphosulfate (APS) using thioredoxin as an electron donor.</text>
</comment>
<keyword evidence="10" id="KW-0479">Metal-binding</keyword>
<comment type="catalytic activity">
    <reaction evidence="10">
        <text>[thioredoxin]-disulfide + sulfite + AMP + 2 H(+) = adenosine 5'-phosphosulfate + [thioredoxin]-dithiol</text>
        <dbReference type="Rhea" id="RHEA:21976"/>
        <dbReference type="Rhea" id="RHEA-COMP:10698"/>
        <dbReference type="Rhea" id="RHEA-COMP:10700"/>
        <dbReference type="ChEBI" id="CHEBI:15378"/>
        <dbReference type="ChEBI" id="CHEBI:17359"/>
        <dbReference type="ChEBI" id="CHEBI:29950"/>
        <dbReference type="ChEBI" id="CHEBI:50058"/>
        <dbReference type="ChEBI" id="CHEBI:58243"/>
        <dbReference type="ChEBI" id="CHEBI:456215"/>
        <dbReference type="EC" id="1.8.4.10"/>
    </reaction>
</comment>
<name>A0AAV4LEC5_9BACL</name>
<evidence type="ECO:0000256" key="3">
    <source>
        <dbReference type="ARBA" id="ARBA00023002"/>
    </source>
</evidence>
<evidence type="ECO:0000256" key="5">
    <source>
        <dbReference type="ARBA" id="ARBA00024327"/>
    </source>
</evidence>
<dbReference type="GO" id="GO:0070814">
    <property type="term" value="P:hydrogen sulfide biosynthetic process"/>
    <property type="evidence" value="ECO:0007669"/>
    <property type="project" value="UniProtKB-UniRule"/>
</dbReference>
<keyword evidence="10" id="KW-0408">Iron</keyword>
<dbReference type="NCBIfam" id="TIGR00434">
    <property type="entry name" value="cysH"/>
    <property type="match status" value="1"/>
</dbReference>
<evidence type="ECO:0000256" key="8">
    <source>
        <dbReference type="ARBA" id="ARBA00030894"/>
    </source>
</evidence>
<evidence type="ECO:0000256" key="9">
    <source>
        <dbReference type="ARBA" id="ARBA00032041"/>
    </source>
</evidence>
<dbReference type="Proteomes" id="UP001057291">
    <property type="component" value="Unassembled WGS sequence"/>
</dbReference>
<comment type="similarity">
    <text evidence="1 10">Belongs to the PAPS reductase family. CysH subfamily.</text>
</comment>
<evidence type="ECO:0000313" key="12">
    <source>
        <dbReference type="EMBL" id="GIM46161.1"/>
    </source>
</evidence>
<proteinExistence type="inferred from homology"/>
<feature type="binding site" evidence="10">
    <location>
        <position position="120"/>
    </location>
    <ligand>
        <name>[4Fe-4S] cluster</name>
        <dbReference type="ChEBI" id="CHEBI:49883"/>
    </ligand>
</feature>
<dbReference type="AlphaFoldDB" id="A0AAV4LEC5"/>
<evidence type="ECO:0000313" key="13">
    <source>
        <dbReference type="Proteomes" id="UP001057291"/>
    </source>
</evidence>
<feature type="binding site" evidence="10">
    <location>
        <position position="121"/>
    </location>
    <ligand>
        <name>[4Fe-4S] cluster</name>
        <dbReference type="ChEBI" id="CHEBI:49883"/>
    </ligand>
</feature>
<evidence type="ECO:0000256" key="1">
    <source>
        <dbReference type="ARBA" id="ARBA00009732"/>
    </source>
</evidence>
<dbReference type="PANTHER" id="PTHR46509">
    <property type="entry name" value="PHOSPHOADENOSINE PHOSPHOSULFATE REDUCTASE"/>
    <property type="match status" value="1"/>
</dbReference>
<feature type="domain" description="Phosphoadenosine phosphosulphate reductase" evidence="11">
    <location>
        <begin position="39"/>
        <end position="209"/>
    </location>
</feature>
<comment type="cofactor">
    <cofactor evidence="10">
        <name>[4Fe-4S] cluster</name>
        <dbReference type="ChEBI" id="CHEBI:49883"/>
    </cofactor>
    <text evidence="10">Binds 1 [4Fe-4S] cluster per subunit.</text>
</comment>
<feature type="active site" description="Nucleophile; cysteine thiosulfonate intermediate" evidence="10">
    <location>
        <position position="229"/>
    </location>
</feature>
<dbReference type="RefSeq" id="WP_282199298.1">
    <property type="nucleotide sequence ID" value="NZ_BOQE01000001.1"/>
</dbReference>
<dbReference type="InterPro" id="IPR004511">
    <property type="entry name" value="PAPS/APS_Rdtase"/>
</dbReference>
<accession>A0AAV4LEC5</accession>
<keyword evidence="2 10" id="KW-0963">Cytoplasm</keyword>
<dbReference type="InterPro" id="IPR014729">
    <property type="entry name" value="Rossmann-like_a/b/a_fold"/>
</dbReference>
<dbReference type="GO" id="GO:0004604">
    <property type="term" value="F:phosphoadenylyl-sulfate reductase (thioredoxin) activity"/>
    <property type="evidence" value="ECO:0007669"/>
    <property type="project" value="UniProtKB-UniRule"/>
</dbReference>
<dbReference type="GO" id="GO:0043866">
    <property type="term" value="F:adenylyl-sulfate reductase (thioredoxin) activity"/>
    <property type="evidence" value="ECO:0007669"/>
    <property type="project" value="UniProtKB-EC"/>
</dbReference>
<sequence length="233" mass="26603">MSLEQTQIAPETVKEWNVEYERKTPQEILQFAFSKFERIAFACSFGAEDVALVDMIVKIKPDAQIFYLDTDVLFPETYDVIQKIVDRYHPNLIQYRPALTLEEQAAQFGDELWAKDPNACCNIRKVEPLTKALSNLDAWITGIRREQAPTRANAGVIEIDAKFGLIKFNPLALWTNDDVWAYIKEHQVPYNVLHDQGYPSIGCKHCTRAVKPGEDPRAGRWSGFAKTECGLHK</sequence>
<comment type="caution">
    <text evidence="12">The sequence shown here is derived from an EMBL/GenBank/DDBJ whole genome shotgun (WGS) entry which is preliminary data.</text>
</comment>
<dbReference type="CDD" id="cd23945">
    <property type="entry name" value="PAPS_reductase"/>
    <property type="match status" value="1"/>
</dbReference>
<gene>
    <name evidence="10 12" type="primary">cysH</name>
    <name evidence="12" type="ORF">DNHGIG_17100</name>
</gene>
<dbReference type="GO" id="GO:0019379">
    <property type="term" value="P:sulfate assimilation, phosphoadenylyl sulfate reduction by phosphoadenylyl-sulfate reductase (thioredoxin)"/>
    <property type="evidence" value="ECO:0007669"/>
    <property type="project" value="UniProtKB-UniRule"/>
</dbReference>
<organism evidence="12 13">
    <name type="scientific">Collibacillus ludicampi</name>
    <dbReference type="NCBI Taxonomy" id="2771369"/>
    <lineage>
        <taxon>Bacteria</taxon>
        <taxon>Bacillati</taxon>
        <taxon>Bacillota</taxon>
        <taxon>Bacilli</taxon>
        <taxon>Bacillales</taxon>
        <taxon>Alicyclobacillaceae</taxon>
        <taxon>Collibacillus</taxon>
    </lineage>
</organism>
<dbReference type="GO" id="GO:0005737">
    <property type="term" value="C:cytoplasm"/>
    <property type="evidence" value="ECO:0007669"/>
    <property type="project" value="UniProtKB-SubCell"/>
</dbReference>
<keyword evidence="10" id="KW-0411">Iron-sulfur</keyword>
<dbReference type="PIRSF" id="PIRSF000857">
    <property type="entry name" value="PAPS_reductase"/>
    <property type="match status" value="1"/>
</dbReference>
<dbReference type="InterPro" id="IPR011798">
    <property type="entry name" value="APS_reductase"/>
</dbReference>
<dbReference type="NCBIfam" id="NF002537">
    <property type="entry name" value="PRK02090.1"/>
    <property type="match status" value="1"/>
</dbReference>
<evidence type="ECO:0000259" key="11">
    <source>
        <dbReference type="Pfam" id="PF01507"/>
    </source>
</evidence>
<keyword evidence="13" id="KW-1185">Reference proteome</keyword>
<dbReference type="GO" id="GO:0046872">
    <property type="term" value="F:metal ion binding"/>
    <property type="evidence" value="ECO:0007669"/>
    <property type="project" value="UniProtKB-KW"/>
</dbReference>
<dbReference type="NCBIfam" id="TIGR02055">
    <property type="entry name" value="APS_reductase"/>
    <property type="match status" value="1"/>
</dbReference>
<evidence type="ECO:0000256" key="7">
    <source>
        <dbReference type="ARBA" id="ARBA00029514"/>
    </source>
</evidence>
<comment type="pathway">
    <text evidence="5 10">Sulfur metabolism; hydrogen sulfide biosynthesis; sulfite from sulfate.</text>
</comment>
<keyword evidence="3 10" id="KW-0560">Oxidoreductase</keyword>
<protein>
    <recommendedName>
        <fullName evidence="7 10">Adenosine 5'-phosphosulfate reductase</fullName>
        <shortName evidence="10">APS reductase</shortName>
        <ecNumber evidence="6 10">1.8.4.10</ecNumber>
    </recommendedName>
    <alternativeName>
        <fullName evidence="9 10">5'-adenylylsulfate reductase</fullName>
    </alternativeName>
    <alternativeName>
        <fullName evidence="8 10">Thioredoxin-dependent 5'-adenylylsulfate reductase</fullName>
    </alternativeName>
</protein>
<dbReference type="HAMAP" id="MF_00063">
    <property type="entry name" value="CysH"/>
    <property type="match status" value="1"/>
</dbReference>
<dbReference type="Gene3D" id="3.40.50.620">
    <property type="entry name" value="HUPs"/>
    <property type="match status" value="1"/>
</dbReference>
<feature type="binding site" evidence="10">
    <location>
        <position position="206"/>
    </location>
    <ligand>
        <name>[4Fe-4S] cluster</name>
        <dbReference type="ChEBI" id="CHEBI:49883"/>
    </ligand>
</feature>
<dbReference type="EC" id="1.8.4.10" evidence="6 10"/>
<dbReference type="GO" id="GO:0019344">
    <property type="term" value="P:cysteine biosynthetic process"/>
    <property type="evidence" value="ECO:0007669"/>
    <property type="project" value="InterPro"/>
</dbReference>
<dbReference type="SUPFAM" id="SSF52402">
    <property type="entry name" value="Adenine nucleotide alpha hydrolases-like"/>
    <property type="match status" value="1"/>
</dbReference>
<dbReference type="Pfam" id="PF01507">
    <property type="entry name" value="PAPS_reduct"/>
    <property type="match status" value="1"/>
</dbReference>
<dbReference type="InterPro" id="IPR002500">
    <property type="entry name" value="PAPS_reduct_dom"/>
</dbReference>
<evidence type="ECO:0000256" key="2">
    <source>
        <dbReference type="ARBA" id="ARBA00022490"/>
    </source>
</evidence>
<comment type="subcellular location">
    <subcellularLocation>
        <location evidence="10">Cytoplasm</location>
    </subcellularLocation>
</comment>
<reference evidence="12" key="1">
    <citation type="journal article" date="2023" name="Int. J. Syst. Evol. Microbiol.">
        <title>Collibacillus ludicampi gen. nov., sp. nov., a new soil bacterium of the family Alicyclobacillaceae.</title>
        <authorList>
            <person name="Jojima T."/>
            <person name="Ioku Y."/>
            <person name="Fukuta Y."/>
            <person name="Shirasaka N."/>
            <person name="Matsumura Y."/>
            <person name="Mori M."/>
        </authorList>
    </citation>
    <scope>NUCLEOTIDE SEQUENCE</scope>
    <source>
        <strain evidence="12">TP075</strain>
    </source>
</reference>
<dbReference type="EMBL" id="BOQE01000001">
    <property type="protein sequence ID" value="GIM46161.1"/>
    <property type="molecule type" value="Genomic_DNA"/>
</dbReference>